<evidence type="ECO:0000256" key="22">
    <source>
        <dbReference type="ARBA" id="ARBA00053279"/>
    </source>
</evidence>
<dbReference type="SMART" id="SM00322">
    <property type="entry name" value="KH"/>
    <property type="match status" value="1"/>
</dbReference>
<dbReference type="GO" id="GO:0008270">
    <property type="term" value="F:zinc ion binding"/>
    <property type="evidence" value="ECO:0007669"/>
    <property type="project" value="UniProtKB-KW"/>
</dbReference>
<dbReference type="InterPro" id="IPR004087">
    <property type="entry name" value="KH_dom"/>
</dbReference>
<dbReference type="SUPFAM" id="SSF54791">
    <property type="entry name" value="Eukaryotic type KH-domain (KH-domain type I)"/>
    <property type="match status" value="1"/>
</dbReference>
<dbReference type="GO" id="GO:0000398">
    <property type="term" value="P:mRNA splicing, via spliceosome"/>
    <property type="evidence" value="ECO:0007669"/>
    <property type="project" value="UniProtKB-ARBA"/>
</dbReference>
<keyword evidence="11" id="KW-0747">Spliceosome</keyword>
<dbReference type="GO" id="GO:0000243">
    <property type="term" value="C:commitment complex"/>
    <property type="evidence" value="ECO:0007669"/>
    <property type="project" value="UniProtKB-ARBA"/>
</dbReference>
<feature type="compositionally biased region" description="Gly residues" evidence="25">
    <location>
        <begin position="1016"/>
        <end position="1078"/>
    </location>
</feature>
<evidence type="ECO:0000259" key="26">
    <source>
        <dbReference type="PROSITE" id="PS50158"/>
    </source>
</evidence>
<dbReference type="InterPro" id="IPR036525">
    <property type="entry name" value="Tubulin/FtsZ_GTPase_sf"/>
</dbReference>
<keyword evidence="13" id="KW-0547">Nucleotide-binding</keyword>
<dbReference type="FunFam" id="1.10.287.600:FF:000013">
    <property type="entry name" value="Tubulin beta chain"/>
    <property type="match status" value="1"/>
</dbReference>
<accession>A0A194SA76</accession>
<dbReference type="OrthoDB" id="6777263at2759"/>
<dbReference type="Pfam" id="PF00091">
    <property type="entry name" value="Tubulin"/>
    <property type="match status" value="1"/>
</dbReference>
<dbReference type="Gene3D" id="4.10.60.10">
    <property type="entry name" value="Zinc finger, CCHC-type"/>
    <property type="match status" value="1"/>
</dbReference>
<reference evidence="27 28" key="1">
    <citation type="journal article" date="2015" name="Front. Microbiol.">
        <title>Genome sequence of the plant growth promoting endophytic yeast Rhodotorula graminis WP1.</title>
        <authorList>
            <person name="Firrincieli A."/>
            <person name="Otillar R."/>
            <person name="Salamov A."/>
            <person name="Schmutz J."/>
            <person name="Khan Z."/>
            <person name="Redman R.S."/>
            <person name="Fleck N.D."/>
            <person name="Lindquist E."/>
            <person name="Grigoriev I.V."/>
            <person name="Doty S.L."/>
        </authorList>
    </citation>
    <scope>NUCLEOTIDE SEQUENCE [LARGE SCALE GENOMIC DNA]</scope>
    <source>
        <strain evidence="27 28">WP1</strain>
    </source>
</reference>
<feature type="region of interest" description="Disordered" evidence="25">
    <location>
        <begin position="935"/>
        <end position="1078"/>
    </location>
</feature>
<dbReference type="RefSeq" id="XP_018273672.1">
    <property type="nucleotide sequence ID" value="XM_018413917.1"/>
</dbReference>
<dbReference type="Proteomes" id="UP000053890">
    <property type="component" value="Unassembled WGS sequence"/>
</dbReference>
<dbReference type="GO" id="GO:0005829">
    <property type="term" value="C:cytosol"/>
    <property type="evidence" value="ECO:0007669"/>
    <property type="project" value="UniProtKB-ARBA"/>
</dbReference>
<comment type="subunit">
    <text evidence="5">Dimer of alpha and beta chains. A typical microtubule is a hollow water-filled tube with an outer diameter of 25 nm and an inner diameter of 15 nM. Alpha-beta heterodimers associate head-to-tail to form protofilaments running lengthwise along the microtubule wall with the beta-tubulin subunit facing the microtubule plus end conferring a structural polarity. Microtubules usually have 13 protofilaments but different protofilament numbers can be found in some organisms and specialized cells.</text>
</comment>
<protein>
    <recommendedName>
        <fullName evidence="6">Branchpoint-bridging protein</fullName>
    </recommendedName>
</protein>
<dbReference type="SUPFAM" id="SSF57756">
    <property type="entry name" value="Retrovirus zinc finger-like domains"/>
    <property type="match status" value="1"/>
</dbReference>
<dbReference type="InterPro" id="IPR001878">
    <property type="entry name" value="Znf_CCHC"/>
</dbReference>
<dbReference type="GO" id="GO:0005874">
    <property type="term" value="C:microtubule"/>
    <property type="evidence" value="ECO:0007669"/>
    <property type="project" value="UniProtKB-KW"/>
</dbReference>
<dbReference type="InterPro" id="IPR003008">
    <property type="entry name" value="Tubulin_FtsZ_GTPase"/>
</dbReference>
<feature type="compositionally biased region" description="Basic residues" evidence="25">
    <location>
        <begin position="426"/>
        <end position="440"/>
    </location>
</feature>
<proteinExistence type="inferred from homology"/>
<keyword evidence="28" id="KW-1185">Reference proteome</keyword>
<dbReference type="PROSITE" id="PS50084">
    <property type="entry name" value="KH_TYPE_1"/>
    <property type="match status" value="1"/>
</dbReference>
<sequence length="1078" mass="114987">MRELVTLQVGQAGNQVATSFWETVLKEHGLSNDGQLDPTATHLQTDRLDVFFAEAAKHKYVPRGLQIDLEPATLDAVKASKLGGLFRPSGFINGSSGAGNNWAKGYYTEGAELVESIMDQLHHETEACDSLQGFQMFPDRMLATYSVLPSPKVSETVVEPYNAILSYHQLIENADLVFAFDNEALYDILGRTLKVSNPTYPQLNGLIAKVMSGITTPLRFPGQLNSDLRKLATNMVPFPRLHFLTTSYAPLVSPAGATFNKLSVADLTQQLLDPSHMMAASDVRDGKFLTAAAYFRGENVSSAAVEEAMTGVQQKNASYFVEWIPHAVQTALTSVPSRDSPLSATFVSNSTSVQGLLRRTHAQFASLFRRKAFLHWYTGEGMDELEFTEAESNVIDLVAEYQQYQEAGIDDDEEDEVGLEYEESARHHHHHHQQHPRHMYNRNSRQTGANEAPLPPVRRWGGADGGGGGGGPPPPPPPHGGGGMRDGYGGGGYGNGGGGGGGGYGRDDRGPPPRDDFRSGPAPGGYGMRDERGYEGSGGGGGGYDDRGRPRSRFDERPMPSSPYGGGSSAPAPPPPASAGLPPMPAAHGSESPAAPTGERKRKSRWGDKSEDSAMPVAITGGVQERDLETYAGASSSFPLQLRLDEIQRALRTGQVVPPDGQRSPSPPPTYDGHGRRTNTREVRYRKRLEDERMRLVDRQIKLDPNFRPPAEYIMAKRQSSGRPQDKVYIPVKEFPEINFFGLLVGPRGNSLKKMERESGARISIRGKGSVKEGKGRPGHREEDENDELHCLISADTEEKVQGCVKLINSVIETAASVPEGQNDHKRNQLRELAALNGTLRDDENQVCQNCGGLGHRKYDCPEQKNWSANIICRICGGAGHMARDCTQRRGPGFGGPGGGPPGFPPVPGPDGGPPSVAQQFDSEYASLMAELGETTAAPPMSGPGGGGAGGGPGGPGPMMGGAQGMQQEPRDEQGNKIPPWRIPSNWNPPMNMQFNRGPPPPPGQRPPPPPPPAPYGGGPPGQQMGGAGYGGYPQGNYGGGGGAPYGGGGYQQRGPPQGYGGGGGPPPGYGGGGGPGY</sequence>
<keyword evidence="15" id="KW-0862">Zinc</keyword>
<comment type="function">
    <text evidence="21">Tubulin is the major constituent of microtubules, a cylinder consisting of laterally associated linear protofilaments composed of alpha- and beta-tubulin heterodimers. Microtubules grow by the addition of GTP-tubulin dimers to the microtubule end, where a stabilizing cap forms. Below the cap, tubulin dimers are in GDP-bound state, owing to GTPase activity of alpha-tubulin.</text>
</comment>
<comment type="function">
    <text evidence="22">Necessary for the splicing of pre-mRNA. Has a role in the recognition of the branch site (5'-UACUAAC-3'), the pyrimidine tract and the 3'-splice site at the 3'-end of introns.</text>
</comment>
<evidence type="ECO:0000256" key="17">
    <source>
        <dbReference type="ARBA" id="ARBA00023134"/>
    </source>
</evidence>
<dbReference type="GO" id="GO:0005200">
    <property type="term" value="F:structural constituent of cytoskeleton"/>
    <property type="evidence" value="ECO:0007669"/>
    <property type="project" value="InterPro"/>
</dbReference>
<dbReference type="SUPFAM" id="SSF52490">
    <property type="entry name" value="Tubulin nucleotide-binding domain-like"/>
    <property type="match status" value="1"/>
</dbReference>
<dbReference type="Pfam" id="PF03953">
    <property type="entry name" value="Tubulin_C"/>
    <property type="match status" value="1"/>
</dbReference>
<dbReference type="SMART" id="SM00343">
    <property type="entry name" value="ZnF_C2HC"/>
    <property type="match status" value="2"/>
</dbReference>
<dbReference type="InterPro" id="IPR032570">
    <property type="entry name" value="SF1-HH"/>
</dbReference>
<feature type="compositionally biased region" description="Pro residues" evidence="25">
    <location>
        <begin position="899"/>
        <end position="913"/>
    </location>
</feature>
<dbReference type="GeneID" id="28974366"/>
<evidence type="ECO:0000256" key="12">
    <source>
        <dbReference type="ARBA" id="ARBA00022737"/>
    </source>
</evidence>
<evidence type="ECO:0000256" key="10">
    <source>
        <dbReference type="ARBA" id="ARBA00022723"/>
    </source>
</evidence>
<dbReference type="InterPro" id="IPR018316">
    <property type="entry name" value="Tubulin/FtsZ_2-layer-sand-dom"/>
</dbReference>
<dbReference type="Pfam" id="PF16275">
    <property type="entry name" value="SF1-HH"/>
    <property type="match status" value="1"/>
</dbReference>
<evidence type="ECO:0000256" key="3">
    <source>
        <dbReference type="ARBA" id="ARBA00009636"/>
    </source>
</evidence>
<gene>
    <name evidence="27" type="ORF">RHOBADRAFT_41619</name>
</gene>
<evidence type="ECO:0000256" key="7">
    <source>
        <dbReference type="ARBA" id="ARBA00022490"/>
    </source>
</evidence>
<dbReference type="PROSITE" id="PS00228">
    <property type="entry name" value="TUBULIN_B_AUTOREG"/>
    <property type="match status" value="1"/>
</dbReference>
<dbReference type="Gene3D" id="1.10.287.600">
    <property type="entry name" value="Helix hairpin bin"/>
    <property type="match status" value="1"/>
</dbReference>
<keyword evidence="19" id="KW-0206">Cytoskeleton</keyword>
<dbReference type="PRINTS" id="PR01161">
    <property type="entry name" value="TUBULIN"/>
</dbReference>
<dbReference type="Gene3D" id="6.10.140.1790">
    <property type="match status" value="1"/>
</dbReference>
<keyword evidence="14 23" id="KW-0863">Zinc-finger</keyword>
<dbReference type="GO" id="GO:0007017">
    <property type="term" value="P:microtubule-based process"/>
    <property type="evidence" value="ECO:0007669"/>
    <property type="project" value="InterPro"/>
</dbReference>
<evidence type="ECO:0000256" key="13">
    <source>
        <dbReference type="ARBA" id="ARBA00022741"/>
    </source>
</evidence>
<feature type="region of interest" description="Disordered" evidence="25">
    <location>
        <begin position="888"/>
        <end position="919"/>
    </location>
</feature>
<comment type="subcellular location">
    <subcellularLocation>
        <location evidence="2">Cytoplasm</location>
        <location evidence="2">Cytoskeleton</location>
    </subcellularLocation>
    <subcellularLocation>
        <location evidence="1">Nucleus</location>
    </subcellularLocation>
</comment>
<evidence type="ECO:0000256" key="16">
    <source>
        <dbReference type="ARBA" id="ARBA00022884"/>
    </source>
</evidence>
<dbReference type="GO" id="GO:0005525">
    <property type="term" value="F:GTP binding"/>
    <property type="evidence" value="ECO:0007669"/>
    <property type="project" value="UniProtKB-KW"/>
</dbReference>
<keyword evidence="10" id="KW-0479">Metal-binding</keyword>
<dbReference type="Gene3D" id="3.40.50.1440">
    <property type="entry name" value="Tubulin/FtsZ, GTPase domain"/>
    <property type="match status" value="2"/>
</dbReference>
<evidence type="ECO:0000256" key="23">
    <source>
        <dbReference type="PROSITE-ProRule" id="PRU00047"/>
    </source>
</evidence>
<evidence type="ECO:0000256" key="19">
    <source>
        <dbReference type="ARBA" id="ARBA00023212"/>
    </source>
</evidence>
<keyword evidence="20" id="KW-0539">Nucleus</keyword>
<dbReference type="Gene3D" id="3.30.1330.20">
    <property type="entry name" value="Tubulin/FtsZ, C-terminal domain"/>
    <property type="match status" value="1"/>
</dbReference>
<feature type="domain" description="CCHC-type" evidence="26">
    <location>
        <begin position="873"/>
        <end position="888"/>
    </location>
</feature>
<feature type="compositionally biased region" description="Basic and acidic residues" evidence="25">
    <location>
        <begin position="770"/>
        <end position="783"/>
    </location>
</feature>
<dbReference type="FunFam" id="3.30.1370.10:FF:000024">
    <property type="entry name" value="Branchpoint-bridging protein-like protein"/>
    <property type="match status" value="1"/>
</dbReference>
<dbReference type="InterPro" id="IPR055256">
    <property type="entry name" value="KH_1_KHDC4/BBP-like"/>
</dbReference>
<evidence type="ECO:0000256" key="5">
    <source>
        <dbReference type="ARBA" id="ARBA00011747"/>
    </source>
</evidence>
<feature type="compositionally biased region" description="Pro residues" evidence="25">
    <location>
        <begin position="571"/>
        <end position="585"/>
    </location>
</feature>
<dbReference type="SMART" id="SM00864">
    <property type="entry name" value="Tubulin"/>
    <property type="match status" value="1"/>
</dbReference>
<dbReference type="InterPro" id="IPR023123">
    <property type="entry name" value="Tubulin_C"/>
</dbReference>
<feature type="region of interest" description="Disordered" evidence="25">
    <location>
        <begin position="651"/>
        <end position="681"/>
    </location>
</feature>
<evidence type="ECO:0000256" key="21">
    <source>
        <dbReference type="ARBA" id="ARBA00034296"/>
    </source>
</evidence>
<dbReference type="InterPro" id="IPR047086">
    <property type="entry name" value="SF1-HH_sf"/>
</dbReference>
<evidence type="ECO:0000256" key="14">
    <source>
        <dbReference type="ARBA" id="ARBA00022771"/>
    </source>
</evidence>
<dbReference type="CDD" id="cd02187">
    <property type="entry name" value="beta_tubulin"/>
    <property type="match status" value="1"/>
</dbReference>
<keyword evidence="16 24" id="KW-0694">RNA-binding</keyword>
<comment type="similarity">
    <text evidence="4">Belongs to the BBP/SF1 family.</text>
</comment>
<evidence type="ECO:0000313" key="27">
    <source>
        <dbReference type="EMBL" id="KPV77623.1"/>
    </source>
</evidence>
<keyword evidence="17" id="KW-0342">GTP-binding</keyword>
<feature type="compositionally biased region" description="Gly residues" evidence="25">
    <location>
        <begin position="943"/>
        <end position="964"/>
    </location>
</feature>
<dbReference type="InterPro" id="IPR000217">
    <property type="entry name" value="Tubulin"/>
</dbReference>
<evidence type="ECO:0000256" key="11">
    <source>
        <dbReference type="ARBA" id="ARBA00022728"/>
    </source>
</evidence>
<dbReference type="FunFam" id="4.10.60.10:FF:000030">
    <property type="entry name" value="Branchpoint-bridging protein"/>
    <property type="match status" value="1"/>
</dbReference>
<dbReference type="PRINTS" id="PR01163">
    <property type="entry name" value="BETATUBULIN"/>
</dbReference>
<dbReference type="InterPro" id="IPR036875">
    <property type="entry name" value="Znf_CCHC_sf"/>
</dbReference>
<evidence type="ECO:0000256" key="15">
    <source>
        <dbReference type="ARBA" id="ARBA00022833"/>
    </source>
</evidence>
<feature type="domain" description="CCHC-type" evidence="26">
    <location>
        <begin position="848"/>
        <end position="863"/>
    </location>
</feature>
<dbReference type="Pfam" id="PF00098">
    <property type="entry name" value="zf-CCHC"/>
    <property type="match status" value="2"/>
</dbReference>
<keyword evidence="9" id="KW-0493">Microtubule</keyword>
<evidence type="ECO:0000256" key="20">
    <source>
        <dbReference type="ARBA" id="ARBA00023242"/>
    </source>
</evidence>
<organism evidence="27 28">
    <name type="scientific">Rhodotorula graminis (strain WP1)</name>
    <dbReference type="NCBI Taxonomy" id="578459"/>
    <lineage>
        <taxon>Eukaryota</taxon>
        <taxon>Fungi</taxon>
        <taxon>Dikarya</taxon>
        <taxon>Basidiomycota</taxon>
        <taxon>Pucciniomycotina</taxon>
        <taxon>Microbotryomycetes</taxon>
        <taxon>Sporidiobolales</taxon>
        <taxon>Sporidiobolaceae</taxon>
        <taxon>Rhodotorula</taxon>
    </lineage>
</organism>
<evidence type="ECO:0000256" key="9">
    <source>
        <dbReference type="ARBA" id="ARBA00022701"/>
    </source>
</evidence>
<feature type="compositionally biased region" description="Basic and acidic residues" evidence="25">
    <location>
        <begin position="544"/>
        <end position="558"/>
    </location>
</feature>
<dbReference type="SMART" id="SM00865">
    <property type="entry name" value="Tubulin_C"/>
    <property type="match status" value="1"/>
</dbReference>
<keyword evidence="18" id="KW-0508">mRNA splicing</keyword>
<evidence type="ECO:0000313" key="28">
    <source>
        <dbReference type="Proteomes" id="UP000053890"/>
    </source>
</evidence>
<dbReference type="Pfam" id="PF22675">
    <property type="entry name" value="KH-I_KHDC4-BBP"/>
    <property type="match status" value="1"/>
</dbReference>
<dbReference type="EMBL" id="KQ474074">
    <property type="protein sequence ID" value="KPV77623.1"/>
    <property type="molecule type" value="Genomic_DNA"/>
</dbReference>
<evidence type="ECO:0000256" key="24">
    <source>
        <dbReference type="PROSITE-ProRule" id="PRU00117"/>
    </source>
</evidence>
<dbReference type="Gene3D" id="3.30.1370.10">
    <property type="entry name" value="K Homology domain, type 1"/>
    <property type="match status" value="1"/>
</dbReference>
<dbReference type="InterPro" id="IPR008280">
    <property type="entry name" value="Tub_FtsZ_C"/>
</dbReference>
<keyword evidence="8" id="KW-0507">mRNA processing</keyword>
<dbReference type="SUPFAM" id="SSF55307">
    <property type="entry name" value="Tubulin C-terminal domain-like"/>
    <property type="match status" value="1"/>
</dbReference>
<dbReference type="AlphaFoldDB" id="A0A194SA76"/>
<keyword evidence="7" id="KW-0963">Cytoplasm</keyword>
<feature type="region of interest" description="Disordered" evidence="25">
    <location>
        <begin position="756"/>
        <end position="786"/>
    </location>
</feature>
<feature type="compositionally biased region" description="Gly residues" evidence="25">
    <location>
        <begin position="480"/>
        <end position="504"/>
    </location>
</feature>
<dbReference type="InterPro" id="IPR002453">
    <property type="entry name" value="Beta_tubulin"/>
</dbReference>
<name>A0A194SA76_RHOGW</name>
<evidence type="ECO:0000256" key="25">
    <source>
        <dbReference type="SAM" id="MobiDB-lite"/>
    </source>
</evidence>
<feature type="compositionally biased region" description="Basic and acidic residues" evidence="25">
    <location>
        <begin position="505"/>
        <end position="518"/>
    </location>
</feature>
<evidence type="ECO:0000256" key="6">
    <source>
        <dbReference type="ARBA" id="ARBA00017984"/>
    </source>
</evidence>
<dbReference type="CDD" id="cd02395">
    <property type="entry name" value="KH-I_BBP"/>
    <property type="match status" value="1"/>
</dbReference>
<dbReference type="InterPro" id="IPR037103">
    <property type="entry name" value="Tubulin/FtsZ-like_C"/>
</dbReference>
<dbReference type="InterPro" id="IPR036612">
    <property type="entry name" value="KH_dom_type_1_sf"/>
</dbReference>
<evidence type="ECO:0000256" key="8">
    <source>
        <dbReference type="ARBA" id="ARBA00022664"/>
    </source>
</evidence>
<feature type="compositionally biased region" description="Polar residues" evidence="25">
    <location>
        <begin position="985"/>
        <end position="995"/>
    </location>
</feature>
<evidence type="ECO:0000256" key="2">
    <source>
        <dbReference type="ARBA" id="ARBA00004245"/>
    </source>
</evidence>
<dbReference type="GO" id="GO:0003924">
    <property type="term" value="F:GTPase activity"/>
    <property type="evidence" value="ECO:0007669"/>
    <property type="project" value="InterPro"/>
</dbReference>
<feature type="compositionally biased region" description="Pro residues" evidence="25">
    <location>
        <begin position="998"/>
        <end position="1015"/>
    </location>
</feature>
<comment type="similarity">
    <text evidence="3">Belongs to the tubulin family.</text>
</comment>
<dbReference type="InterPro" id="IPR013838">
    <property type="entry name" value="Beta-tubulin_BS"/>
</dbReference>
<dbReference type="PANTHER" id="PTHR11588">
    <property type="entry name" value="TUBULIN"/>
    <property type="match status" value="1"/>
</dbReference>
<dbReference type="GO" id="GO:0003723">
    <property type="term" value="F:RNA binding"/>
    <property type="evidence" value="ECO:0007669"/>
    <property type="project" value="UniProtKB-UniRule"/>
</dbReference>
<keyword evidence="12" id="KW-0677">Repeat</keyword>
<evidence type="ECO:0000256" key="1">
    <source>
        <dbReference type="ARBA" id="ARBA00004123"/>
    </source>
</evidence>
<feature type="region of interest" description="Disordered" evidence="25">
    <location>
        <begin position="424"/>
        <end position="625"/>
    </location>
</feature>
<dbReference type="STRING" id="578459.A0A194SA76"/>
<dbReference type="PROSITE" id="PS50158">
    <property type="entry name" value="ZF_CCHC"/>
    <property type="match status" value="2"/>
</dbReference>
<evidence type="ECO:0000256" key="4">
    <source>
        <dbReference type="ARBA" id="ARBA00010382"/>
    </source>
</evidence>
<evidence type="ECO:0000256" key="18">
    <source>
        <dbReference type="ARBA" id="ARBA00023187"/>
    </source>
</evidence>